<dbReference type="PANTHER" id="PTHR24421">
    <property type="entry name" value="NITRATE/NITRITE SENSOR PROTEIN NARX-RELATED"/>
    <property type="match status" value="1"/>
</dbReference>
<keyword evidence="7" id="KW-0067">ATP-binding</keyword>
<accession>A0A1H8Z0E5</accession>
<evidence type="ECO:0000256" key="5">
    <source>
        <dbReference type="ARBA" id="ARBA00022741"/>
    </source>
</evidence>
<dbReference type="Gene3D" id="3.30.565.10">
    <property type="entry name" value="Histidine kinase-like ATPase, C-terminal domain"/>
    <property type="match status" value="1"/>
</dbReference>
<comment type="catalytic activity">
    <reaction evidence="1">
        <text>ATP + protein L-histidine = ADP + protein N-phospho-L-histidine.</text>
        <dbReference type="EC" id="2.7.13.3"/>
    </reaction>
</comment>
<evidence type="ECO:0000256" key="4">
    <source>
        <dbReference type="ARBA" id="ARBA00022679"/>
    </source>
</evidence>
<keyword evidence="8" id="KW-0902">Two-component regulatory system</keyword>
<dbReference type="InterPro" id="IPR003594">
    <property type="entry name" value="HATPase_dom"/>
</dbReference>
<keyword evidence="4" id="KW-0808">Transferase</keyword>
<dbReference type="AlphaFoldDB" id="A0A1H8Z0E5"/>
<dbReference type="Gene3D" id="1.20.5.1930">
    <property type="match status" value="1"/>
</dbReference>
<dbReference type="GO" id="GO:0046983">
    <property type="term" value="F:protein dimerization activity"/>
    <property type="evidence" value="ECO:0007669"/>
    <property type="project" value="InterPro"/>
</dbReference>
<proteinExistence type="predicted"/>
<evidence type="ECO:0000259" key="10">
    <source>
        <dbReference type="Pfam" id="PF02518"/>
    </source>
</evidence>
<feature type="domain" description="Histidine kinase/HSP90-like ATPase" evidence="10">
    <location>
        <begin position="305"/>
        <end position="390"/>
    </location>
</feature>
<dbReference type="Pfam" id="PF02518">
    <property type="entry name" value="HATPase_c"/>
    <property type="match status" value="1"/>
</dbReference>
<feature type="domain" description="Signal transduction histidine kinase subgroup 3 dimerisation and phosphoacceptor" evidence="11">
    <location>
        <begin position="196"/>
        <end position="260"/>
    </location>
</feature>
<dbReference type="STRING" id="1036181.SAMN05421756_10132"/>
<keyword evidence="6 12" id="KW-0418">Kinase</keyword>
<evidence type="ECO:0000256" key="3">
    <source>
        <dbReference type="ARBA" id="ARBA00022553"/>
    </source>
</evidence>
<dbReference type="EMBL" id="FOFA01000001">
    <property type="protein sequence ID" value="SEP57737.1"/>
    <property type="molecule type" value="Genomic_DNA"/>
</dbReference>
<dbReference type="SUPFAM" id="SSF55874">
    <property type="entry name" value="ATPase domain of HSP90 chaperone/DNA topoisomerase II/histidine kinase"/>
    <property type="match status" value="1"/>
</dbReference>
<dbReference type="Pfam" id="PF07730">
    <property type="entry name" value="HisKA_3"/>
    <property type="match status" value="1"/>
</dbReference>
<evidence type="ECO:0000313" key="13">
    <source>
        <dbReference type="Proteomes" id="UP000198504"/>
    </source>
</evidence>
<feature type="transmembrane region" description="Helical" evidence="9">
    <location>
        <begin position="25"/>
        <end position="42"/>
    </location>
</feature>
<evidence type="ECO:0000256" key="7">
    <source>
        <dbReference type="ARBA" id="ARBA00022840"/>
    </source>
</evidence>
<dbReference type="InterPro" id="IPR050482">
    <property type="entry name" value="Sensor_HK_TwoCompSys"/>
</dbReference>
<keyword evidence="13" id="KW-1185">Reference proteome</keyword>
<dbReference type="InterPro" id="IPR011712">
    <property type="entry name" value="Sig_transdc_His_kin_sub3_dim/P"/>
</dbReference>
<evidence type="ECO:0000259" key="11">
    <source>
        <dbReference type="Pfam" id="PF07730"/>
    </source>
</evidence>
<dbReference type="OrthoDB" id="227596at2"/>
<keyword evidence="9" id="KW-0812">Transmembrane</keyword>
<evidence type="ECO:0000313" key="12">
    <source>
        <dbReference type="EMBL" id="SEP57737.1"/>
    </source>
</evidence>
<dbReference type="GO" id="GO:0000155">
    <property type="term" value="F:phosphorelay sensor kinase activity"/>
    <property type="evidence" value="ECO:0007669"/>
    <property type="project" value="InterPro"/>
</dbReference>
<gene>
    <name evidence="12" type="ORF">SAMN05421756_10132</name>
</gene>
<dbReference type="GO" id="GO:0016020">
    <property type="term" value="C:membrane"/>
    <property type="evidence" value="ECO:0007669"/>
    <property type="project" value="InterPro"/>
</dbReference>
<dbReference type="EC" id="2.7.13.3" evidence="2"/>
<sequence length="408" mass="42513">MDVVAPPPRPVGRRPRQLFETSRRGWLAMVGVCGLLTGSMLLENAAFPQGAITPMVWLSIGIAVLACLAAYPTPFLGLLLAVALSIANMLVPGMPHGGGTELITLLFLIGFLSFRLPGRWGLAAWAVAASSVGLSAALSERGDVFEIAFYLLFLAPAWVVGMLLQRERTRSAELSALAAELAAEREQGTQNALVAERARIARELHDAVAHSVSVMTLQVGVVRRRLGALPAEQETLAQAEQLGRRSVDELRRIVGLVRTAAPELSPVVSLAQLDDLVDQVRAAGTTITLRRSGALDDVAPTLGVTVYRLVQEAVTNALKHAPGSTVSVDLAVGTTAITVGVVDDGPAPGPVVAGHGLTGMRERVAAFGGALTYGPGTAGGFAVRADLPLDPDRAGAGRPAAPEPAVAR</sequence>
<dbReference type="RefSeq" id="WP_091177140.1">
    <property type="nucleotide sequence ID" value="NZ_FOFA01000001.1"/>
</dbReference>
<feature type="transmembrane region" description="Helical" evidence="9">
    <location>
        <begin position="93"/>
        <end position="113"/>
    </location>
</feature>
<dbReference type="Proteomes" id="UP000198504">
    <property type="component" value="Unassembled WGS sequence"/>
</dbReference>
<dbReference type="PANTHER" id="PTHR24421:SF10">
    <property type="entry name" value="NITRATE_NITRITE SENSOR PROTEIN NARQ"/>
    <property type="match status" value="1"/>
</dbReference>
<keyword evidence="3" id="KW-0597">Phosphoprotein</keyword>
<dbReference type="CDD" id="cd16917">
    <property type="entry name" value="HATPase_UhpB-NarQ-NarX-like"/>
    <property type="match status" value="1"/>
</dbReference>
<dbReference type="GO" id="GO:0005524">
    <property type="term" value="F:ATP binding"/>
    <property type="evidence" value="ECO:0007669"/>
    <property type="project" value="UniProtKB-KW"/>
</dbReference>
<keyword evidence="9" id="KW-1133">Transmembrane helix</keyword>
<evidence type="ECO:0000256" key="9">
    <source>
        <dbReference type="SAM" id="Phobius"/>
    </source>
</evidence>
<feature type="transmembrane region" description="Helical" evidence="9">
    <location>
        <begin position="54"/>
        <end position="87"/>
    </location>
</feature>
<evidence type="ECO:0000256" key="2">
    <source>
        <dbReference type="ARBA" id="ARBA00012438"/>
    </source>
</evidence>
<evidence type="ECO:0000256" key="1">
    <source>
        <dbReference type="ARBA" id="ARBA00000085"/>
    </source>
</evidence>
<evidence type="ECO:0000256" key="8">
    <source>
        <dbReference type="ARBA" id="ARBA00023012"/>
    </source>
</evidence>
<keyword evidence="9" id="KW-0472">Membrane</keyword>
<keyword evidence="5" id="KW-0547">Nucleotide-binding</keyword>
<feature type="transmembrane region" description="Helical" evidence="9">
    <location>
        <begin position="144"/>
        <end position="164"/>
    </location>
</feature>
<organism evidence="12 13">
    <name type="scientific">Microlunatus flavus</name>
    <dbReference type="NCBI Taxonomy" id="1036181"/>
    <lineage>
        <taxon>Bacteria</taxon>
        <taxon>Bacillati</taxon>
        <taxon>Actinomycetota</taxon>
        <taxon>Actinomycetes</taxon>
        <taxon>Propionibacteriales</taxon>
        <taxon>Propionibacteriaceae</taxon>
        <taxon>Microlunatus</taxon>
    </lineage>
</organism>
<dbReference type="InterPro" id="IPR036890">
    <property type="entry name" value="HATPase_C_sf"/>
</dbReference>
<name>A0A1H8Z0E5_9ACTN</name>
<protein>
    <recommendedName>
        <fullName evidence="2">histidine kinase</fullName>
        <ecNumber evidence="2">2.7.13.3</ecNumber>
    </recommendedName>
</protein>
<evidence type="ECO:0000256" key="6">
    <source>
        <dbReference type="ARBA" id="ARBA00022777"/>
    </source>
</evidence>
<reference evidence="13" key="1">
    <citation type="submission" date="2016-10" db="EMBL/GenBank/DDBJ databases">
        <authorList>
            <person name="Varghese N."/>
            <person name="Submissions S."/>
        </authorList>
    </citation>
    <scope>NUCLEOTIDE SEQUENCE [LARGE SCALE GENOMIC DNA]</scope>
    <source>
        <strain evidence="13">CGMCC 4.6856</strain>
    </source>
</reference>
<feature type="transmembrane region" description="Helical" evidence="9">
    <location>
        <begin position="120"/>
        <end position="138"/>
    </location>
</feature>